<dbReference type="Proteomes" id="UP001160148">
    <property type="component" value="Unassembled WGS sequence"/>
</dbReference>
<keyword evidence="2" id="KW-1185">Reference proteome</keyword>
<evidence type="ECO:0000313" key="2">
    <source>
        <dbReference type="Proteomes" id="UP001160148"/>
    </source>
</evidence>
<reference evidence="1 2" key="1">
    <citation type="submission" date="2023-01" db="EMBL/GenBank/DDBJ databases">
        <authorList>
            <person name="Whitehead M."/>
        </authorList>
    </citation>
    <scope>NUCLEOTIDE SEQUENCE [LARGE SCALE GENOMIC DNA]</scope>
</reference>
<proteinExistence type="predicted"/>
<dbReference type="AlphaFoldDB" id="A0AAV0XBU6"/>
<gene>
    <name evidence="1" type="ORF">MEUPH1_LOCUS20119</name>
</gene>
<evidence type="ECO:0008006" key="3">
    <source>
        <dbReference type="Google" id="ProtNLM"/>
    </source>
</evidence>
<name>A0AAV0XBU6_9HEMI</name>
<organism evidence="1 2">
    <name type="scientific">Macrosiphum euphorbiae</name>
    <name type="common">potato aphid</name>
    <dbReference type="NCBI Taxonomy" id="13131"/>
    <lineage>
        <taxon>Eukaryota</taxon>
        <taxon>Metazoa</taxon>
        <taxon>Ecdysozoa</taxon>
        <taxon>Arthropoda</taxon>
        <taxon>Hexapoda</taxon>
        <taxon>Insecta</taxon>
        <taxon>Pterygota</taxon>
        <taxon>Neoptera</taxon>
        <taxon>Paraneoptera</taxon>
        <taxon>Hemiptera</taxon>
        <taxon>Sternorrhyncha</taxon>
        <taxon>Aphidomorpha</taxon>
        <taxon>Aphidoidea</taxon>
        <taxon>Aphididae</taxon>
        <taxon>Macrosiphini</taxon>
        <taxon>Macrosiphum</taxon>
    </lineage>
</organism>
<comment type="caution">
    <text evidence="1">The sequence shown here is derived from an EMBL/GenBank/DDBJ whole genome shotgun (WGS) entry which is preliminary data.</text>
</comment>
<accession>A0AAV0XBU6</accession>
<evidence type="ECO:0000313" key="1">
    <source>
        <dbReference type="EMBL" id="CAI6365398.1"/>
    </source>
</evidence>
<sequence length="153" mass="17907">MNFTELLSIVSNSDTGISFLQQHNIVKVSEVCENGHIMFIKGSRWRCQKRSCRKEKGLRINNWLTGSRLPIHTIVHFIYYWAREMSSVTFCKRELNMGQNAVVDWSNYLREVCVTEIFLNHIWQSLCGEHVSENKTHLKLSSKIFLNSGLHYN</sequence>
<dbReference type="EMBL" id="CARXXK010000004">
    <property type="protein sequence ID" value="CAI6365398.1"/>
    <property type="molecule type" value="Genomic_DNA"/>
</dbReference>
<protein>
    <recommendedName>
        <fullName evidence="3">Transposase</fullName>
    </recommendedName>
</protein>